<dbReference type="Proteomes" id="UP000694240">
    <property type="component" value="Chromosome 8"/>
</dbReference>
<name>A0A8T2AQD3_9BRAS</name>
<proteinExistence type="predicted"/>
<dbReference type="EMBL" id="JAEFBK010000008">
    <property type="protein sequence ID" value="KAG7576228.1"/>
    <property type="molecule type" value="Genomic_DNA"/>
</dbReference>
<reference evidence="2 3" key="1">
    <citation type="submission" date="2020-12" db="EMBL/GenBank/DDBJ databases">
        <title>Concerted genomic and epigenomic changes stabilize Arabidopsis allopolyploids.</title>
        <authorList>
            <person name="Chen Z."/>
        </authorList>
    </citation>
    <scope>NUCLEOTIDE SEQUENCE [LARGE SCALE GENOMIC DNA]</scope>
    <source>
        <strain evidence="2">Allo738</strain>
        <tissue evidence="2">Leaf</tissue>
    </source>
</reference>
<feature type="region of interest" description="Disordered" evidence="1">
    <location>
        <begin position="96"/>
        <end position="119"/>
    </location>
</feature>
<protein>
    <submittedName>
        <fullName evidence="2">Uncharacterized protein</fullName>
    </submittedName>
</protein>
<sequence>MASYHGCNKVAEKAMRMSVIGEDSRDEFGHYKEKKKKSNAFLLHHSLSLGNEESFNVLLSESFLCVVDSCKPRIHRGRRRVTIIFHHRSCWRKTNQASNKLKPEMRENPWNSRKSKMKL</sequence>
<dbReference type="AlphaFoldDB" id="A0A8T2AQD3"/>
<evidence type="ECO:0000313" key="3">
    <source>
        <dbReference type="Proteomes" id="UP000694240"/>
    </source>
</evidence>
<accession>A0A8T2AQD3</accession>
<keyword evidence="3" id="KW-1185">Reference proteome</keyword>
<comment type="caution">
    <text evidence="2">The sequence shown here is derived from an EMBL/GenBank/DDBJ whole genome shotgun (WGS) entry which is preliminary data.</text>
</comment>
<evidence type="ECO:0000313" key="2">
    <source>
        <dbReference type="EMBL" id="KAG7576228.1"/>
    </source>
</evidence>
<evidence type="ECO:0000256" key="1">
    <source>
        <dbReference type="SAM" id="MobiDB-lite"/>
    </source>
</evidence>
<organism evidence="2 3">
    <name type="scientific">Arabidopsis thaliana x Arabidopsis arenosa</name>
    <dbReference type="NCBI Taxonomy" id="1240361"/>
    <lineage>
        <taxon>Eukaryota</taxon>
        <taxon>Viridiplantae</taxon>
        <taxon>Streptophyta</taxon>
        <taxon>Embryophyta</taxon>
        <taxon>Tracheophyta</taxon>
        <taxon>Spermatophyta</taxon>
        <taxon>Magnoliopsida</taxon>
        <taxon>eudicotyledons</taxon>
        <taxon>Gunneridae</taxon>
        <taxon>Pentapetalae</taxon>
        <taxon>rosids</taxon>
        <taxon>malvids</taxon>
        <taxon>Brassicales</taxon>
        <taxon>Brassicaceae</taxon>
        <taxon>Camelineae</taxon>
        <taxon>Arabidopsis</taxon>
    </lineage>
</organism>
<gene>
    <name evidence="2" type="ORF">ISN45_Aa03g006420</name>
</gene>